<evidence type="ECO:0000256" key="11">
    <source>
        <dbReference type="ARBA" id="ARBA00048271"/>
    </source>
</evidence>
<proteinExistence type="inferred from homology"/>
<dbReference type="EMBL" id="ODYU01012067">
    <property type="protein sequence ID" value="SOQ58172.1"/>
    <property type="molecule type" value="Genomic_DNA"/>
</dbReference>
<dbReference type="PANTHER" id="PTHR12588">
    <property type="entry name" value="MYOINOSITOL OXYGENASE"/>
    <property type="match status" value="1"/>
</dbReference>
<organism evidence="14">
    <name type="scientific">Spodoptera frugiperda</name>
    <name type="common">Fall armyworm</name>
    <dbReference type="NCBI Taxonomy" id="7108"/>
    <lineage>
        <taxon>Eukaryota</taxon>
        <taxon>Metazoa</taxon>
        <taxon>Ecdysozoa</taxon>
        <taxon>Arthropoda</taxon>
        <taxon>Hexapoda</taxon>
        <taxon>Insecta</taxon>
        <taxon>Pterygota</taxon>
        <taxon>Neoptera</taxon>
        <taxon>Endopterygota</taxon>
        <taxon>Lepidoptera</taxon>
        <taxon>Glossata</taxon>
        <taxon>Ditrysia</taxon>
        <taxon>Noctuoidea</taxon>
        <taxon>Noctuidae</taxon>
        <taxon>Amphipyrinae</taxon>
        <taxon>Spodoptera</taxon>
    </lineage>
</organism>
<feature type="binding site" evidence="12">
    <location>
        <position position="77"/>
    </location>
    <ligand>
        <name>Fe cation</name>
        <dbReference type="ChEBI" id="CHEBI:24875"/>
        <label>1</label>
    </ligand>
</feature>
<accession>A0A2H1WYT8</accession>
<dbReference type="GO" id="GO:0005737">
    <property type="term" value="C:cytoplasm"/>
    <property type="evidence" value="ECO:0007669"/>
    <property type="project" value="UniProtKB-SubCell"/>
</dbReference>
<evidence type="ECO:0000256" key="10">
    <source>
        <dbReference type="ARBA" id="ARBA00029668"/>
    </source>
</evidence>
<comment type="cofactor">
    <cofactor evidence="12 13">
        <name>Fe cation</name>
        <dbReference type="ChEBI" id="CHEBI:24875"/>
    </cofactor>
    <text evidence="12 13">Binds 2 iron ions per subunit.</text>
</comment>
<gene>
    <name evidence="14" type="ORF">SFRICE_038073</name>
</gene>
<keyword evidence="6 13" id="KW-0963">Cytoplasm</keyword>
<dbReference type="UniPathway" id="UPA00111">
    <property type="reaction ID" value="UER00527"/>
</dbReference>
<sequence length="168" mass="20040">MRISGCSCKSFNTRKTKICCVRYVQCVRYRPVNAYLNSNTHSNPVSLFNTHILVSSTEYGMYEPHCGLDNLLISWSHDEYMYQFLKHNNSKIPEKGLYMIRYHSLYPWHAGGDYRHLTNEKDEQILQWVLEFNKYDLYTKSTKVPDIEALWPYYEKLIDKYIPGVCEW</sequence>
<comment type="similarity">
    <text evidence="3 13">Belongs to the myo-inositol oxygenase family.</text>
</comment>
<evidence type="ECO:0000256" key="6">
    <source>
        <dbReference type="ARBA" id="ARBA00022490"/>
    </source>
</evidence>
<evidence type="ECO:0000256" key="8">
    <source>
        <dbReference type="ARBA" id="ARBA00023002"/>
    </source>
</evidence>
<evidence type="ECO:0000256" key="9">
    <source>
        <dbReference type="ARBA" id="ARBA00023004"/>
    </source>
</evidence>
<feature type="binding site" evidence="12">
    <location>
        <position position="136"/>
    </location>
    <ligand>
        <name>Fe cation</name>
        <dbReference type="ChEBI" id="CHEBI:24875"/>
        <label>1</label>
    </ligand>
</feature>
<dbReference type="GO" id="GO:0005506">
    <property type="term" value="F:iron ion binding"/>
    <property type="evidence" value="ECO:0007669"/>
    <property type="project" value="InterPro"/>
</dbReference>
<evidence type="ECO:0000256" key="5">
    <source>
        <dbReference type="ARBA" id="ARBA00019269"/>
    </source>
</evidence>
<dbReference type="EC" id="1.13.99.1" evidence="4 13"/>
<evidence type="ECO:0000256" key="2">
    <source>
        <dbReference type="ARBA" id="ARBA00005167"/>
    </source>
</evidence>
<dbReference type="GO" id="GO:0050113">
    <property type="term" value="F:inositol oxygenase activity"/>
    <property type="evidence" value="ECO:0007669"/>
    <property type="project" value="UniProtKB-UniRule"/>
</dbReference>
<dbReference type="InterPro" id="IPR007828">
    <property type="entry name" value="Inositol_oxygenase"/>
</dbReference>
<evidence type="ECO:0000256" key="13">
    <source>
        <dbReference type="RuleBase" id="RU367039"/>
    </source>
</evidence>
<evidence type="ECO:0000256" key="7">
    <source>
        <dbReference type="ARBA" id="ARBA00022723"/>
    </source>
</evidence>
<name>A0A2H1WYT8_SPOFR</name>
<reference evidence="14" key="1">
    <citation type="submission" date="2016-07" db="EMBL/GenBank/DDBJ databases">
        <authorList>
            <person name="Bretaudeau A."/>
        </authorList>
    </citation>
    <scope>NUCLEOTIDE SEQUENCE</scope>
    <source>
        <strain evidence="14">Rice</strain>
        <tissue evidence="14">Whole body</tissue>
    </source>
</reference>
<comment type="subcellular location">
    <subcellularLocation>
        <location evidence="1 13">Cytoplasm</location>
    </subcellularLocation>
</comment>
<comment type="catalytic activity">
    <reaction evidence="11 13">
        <text>myo-inositol + O2 = D-glucuronate + H2O + H(+)</text>
        <dbReference type="Rhea" id="RHEA:23696"/>
        <dbReference type="ChEBI" id="CHEBI:15377"/>
        <dbReference type="ChEBI" id="CHEBI:15378"/>
        <dbReference type="ChEBI" id="CHEBI:15379"/>
        <dbReference type="ChEBI" id="CHEBI:17268"/>
        <dbReference type="ChEBI" id="CHEBI:58720"/>
        <dbReference type="EC" id="1.13.99.1"/>
    </reaction>
</comment>
<dbReference type="AlphaFoldDB" id="A0A2H1WYT8"/>
<evidence type="ECO:0000256" key="4">
    <source>
        <dbReference type="ARBA" id="ARBA00011919"/>
    </source>
</evidence>
<comment type="pathway">
    <text evidence="2 13">Polyol metabolism; myo-inositol degradation into D-glucuronate; D-glucuronate from myo-inositol: step 1/1.</text>
</comment>
<dbReference type="SUPFAM" id="SSF109604">
    <property type="entry name" value="HD-domain/PDEase-like"/>
    <property type="match status" value="1"/>
</dbReference>
<feature type="binding site" evidence="12">
    <location>
        <position position="103"/>
    </location>
    <ligand>
        <name>Fe cation</name>
        <dbReference type="ChEBI" id="CHEBI:24875"/>
        <label>1</label>
    </ligand>
</feature>
<evidence type="ECO:0000256" key="1">
    <source>
        <dbReference type="ARBA" id="ARBA00004496"/>
    </source>
</evidence>
<evidence type="ECO:0000313" key="14">
    <source>
        <dbReference type="EMBL" id="SOQ58172.1"/>
    </source>
</evidence>
<evidence type="ECO:0000256" key="12">
    <source>
        <dbReference type="PIRSR" id="PIRSR607828-2"/>
    </source>
</evidence>
<dbReference type="GO" id="GO:0019310">
    <property type="term" value="P:inositol catabolic process"/>
    <property type="evidence" value="ECO:0007669"/>
    <property type="project" value="UniProtKB-UniRule"/>
</dbReference>
<dbReference type="Pfam" id="PF05153">
    <property type="entry name" value="MIOX"/>
    <property type="match status" value="1"/>
</dbReference>
<evidence type="ECO:0000256" key="3">
    <source>
        <dbReference type="ARBA" id="ARBA00005286"/>
    </source>
</evidence>
<keyword evidence="9 12" id="KW-0408">Iron</keyword>
<keyword evidence="7 12" id="KW-0479">Metal-binding</keyword>
<dbReference type="PANTHER" id="PTHR12588:SF0">
    <property type="entry name" value="INOSITOL OXYGENASE"/>
    <property type="match status" value="1"/>
</dbReference>
<keyword evidence="8 13" id="KW-0560">Oxidoreductase</keyword>
<protein>
    <recommendedName>
        <fullName evidence="5 13">Inositol oxygenase</fullName>
        <ecNumber evidence="4 13">1.13.99.1</ecNumber>
    </recommendedName>
    <alternativeName>
        <fullName evidence="10 13">Myo-inositol oxygenase</fullName>
    </alternativeName>
</protein>